<dbReference type="AlphaFoldDB" id="A0ABD3GLY1"/>
<evidence type="ECO:0000313" key="5">
    <source>
        <dbReference type="Proteomes" id="UP001633002"/>
    </source>
</evidence>
<dbReference type="GO" id="GO:0006107">
    <property type="term" value="P:oxaloacetate metabolic process"/>
    <property type="evidence" value="ECO:0007669"/>
    <property type="project" value="UniProtKB-ARBA"/>
</dbReference>
<comment type="caution">
    <text evidence="4">The sequence shown here is derived from an EMBL/GenBank/DDBJ whole genome shotgun (WGS) entry which is preliminary data.</text>
</comment>
<keyword evidence="5" id="KW-1185">Reference proteome</keyword>
<dbReference type="FunFam" id="3.90.850.10:FF:000002">
    <property type="entry name" value="2-hydroxyhepta-2,4-diene-1,7-dioate isomerase"/>
    <property type="match status" value="1"/>
</dbReference>
<dbReference type="Pfam" id="PF01557">
    <property type="entry name" value="FAA_hydrolase"/>
    <property type="match status" value="1"/>
</dbReference>
<dbReference type="GO" id="GO:0046872">
    <property type="term" value="F:metal ion binding"/>
    <property type="evidence" value="ECO:0007669"/>
    <property type="project" value="UniProtKB-KW"/>
</dbReference>
<dbReference type="PANTHER" id="PTHR11820:SF7">
    <property type="entry name" value="ACYLPYRUVASE FAHD1, MITOCHONDRIAL"/>
    <property type="match status" value="1"/>
</dbReference>
<dbReference type="EMBL" id="JBJQOH010000007">
    <property type="protein sequence ID" value="KAL3679162.1"/>
    <property type="molecule type" value="Genomic_DNA"/>
</dbReference>
<sequence length="434" mass="47398">MMAFAWTLQAAAAHAGPSLMHLQEGPRKFAGGTESSIGSGVRRVSLTGTGEVNYVERRRIDDREGNCKLTYQATGSTIQTRPLILRPNNPCENFRLETVGRSAKGPRVISGRAKSSSIIMAAQSSTNDHVHDRECFKLATVELAQGVISAGLIRGEFFWPVQQIIGISDEERTRIRDMNDLIHSWDVIANKISPKTFESKGIPLSQVKLLAPIPRPTGTIMCVGKNYLDHVKEVDTKFSSGKITAPDAPQYPIIFTKAPQSVIGHGAPIRYPHGASSQVDYEAELGVIIKTAGQGIKKADAMRHVLGYTIINDVTARDMQKNHQQWFLGKSCDTFCPMGPWIVPATEVDGLNLKIECWINDELRQSGRTSQMLFGIPELIEVISSTITIQPGDIIATGTPAGVGSGFVPPKHLKPGDRVRIRIEGIGEMTNPVE</sequence>
<dbReference type="Proteomes" id="UP001633002">
    <property type="component" value="Unassembled WGS sequence"/>
</dbReference>
<dbReference type="SUPFAM" id="SSF56529">
    <property type="entry name" value="FAH"/>
    <property type="match status" value="1"/>
</dbReference>
<dbReference type="InterPro" id="IPR036663">
    <property type="entry name" value="Fumarylacetoacetase_C_sf"/>
</dbReference>
<comment type="similarity">
    <text evidence="1">Belongs to the FAH family.</text>
</comment>
<protein>
    <recommendedName>
        <fullName evidence="3">Fumarylacetoacetase-like C-terminal domain-containing protein</fullName>
    </recommendedName>
</protein>
<feature type="domain" description="Fumarylacetoacetase-like C-terminal" evidence="3">
    <location>
        <begin position="219"/>
        <end position="433"/>
    </location>
</feature>
<evidence type="ECO:0000259" key="3">
    <source>
        <dbReference type="Pfam" id="PF01557"/>
    </source>
</evidence>
<evidence type="ECO:0000256" key="2">
    <source>
        <dbReference type="ARBA" id="ARBA00022723"/>
    </source>
</evidence>
<dbReference type="PANTHER" id="PTHR11820">
    <property type="entry name" value="ACYLPYRUVASE"/>
    <property type="match status" value="1"/>
</dbReference>
<evidence type="ECO:0000256" key="1">
    <source>
        <dbReference type="ARBA" id="ARBA00010211"/>
    </source>
</evidence>
<dbReference type="InterPro" id="IPR011234">
    <property type="entry name" value="Fumarylacetoacetase-like_C"/>
</dbReference>
<name>A0ABD3GLY1_9MARC</name>
<evidence type="ECO:0000313" key="4">
    <source>
        <dbReference type="EMBL" id="KAL3679162.1"/>
    </source>
</evidence>
<keyword evidence="2" id="KW-0479">Metal-binding</keyword>
<accession>A0ABD3GLY1</accession>
<reference evidence="4 5" key="1">
    <citation type="submission" date="2024-09" db="EMBL/GenBank/DDBJ databases">
        <title>Chromosome-scale assembly of Riccia sorocarpa.</title>
        <authorList>
            <person name="Paukszto L."/>
        </authorList>
    </citation>
    <scope>NUCLEOTIDE SEQUENCE [LARGE SCALE GENOMIC DNA]</scope>
    <source>
        <strain evidence="4">LP-2024</strain>
        <tissue evidence="4">Aerial parts of the thallus</tissue>
    </source>
</reference>
<organism evidence="4 5">
    <name type="scientific">Riccia sorocarpa</name>
    <dbReference type="NCBI Taxonomy" id="122646"/>
    <lineage>
        <taxon>Eukaryota</taxon>
        <taxon>Viridiplantae</taxon>
        <taxon>Streptophyta</taxon>
        <taxon>Embryophyta</taxon>
        <taxon>Marchantiophyta</taxon>
        <taxon>Marchantiopsida</taxon>
        <taxon>Marchantiidae</taxon>
        <taxon>Marchantiales</taxon>
        <taxon>Ricciaceae</taxon>
        <taxon>Riccia</taxon>
    </lineage>
</organism>
<dbReference type="GO" id="GO:0050163">
    <property type="term" value="F:oxaloacetate tautomerase activity"/>
    <property type="evidence" value="ECO:0007669"/>
    <property type="project" value="UniProtKB-ARBA"/>
</dbReference>
<gene>
    <name evidence="4" type="ORF">R1sor_022118</name>
</gene>
<dbReference type="Gene3D" id="3.90.850.10">
    <property type="entry name" value="Fumarylacetoacetase-like, C-terminal domain"/>
    <property type="match status" value="1"/>
</dbReference>
<proteinExistence type="inferred from homology"/>